<dbReference type="GeneID" id="5038170"/>
<dbReference type="OrthoDB" id="302782at2759"/>
<dbReference type="RefSeq" id="XP_001452385.1">
    <property type="nucleotide sequence ID" value="XM_001452348.1"/>
</dbReference>
<feature type="coiled-coil region" evidence="1">
    <location>
        <begin position="176"/>
        <end position="234"/>
    </location>
</feature>
<evidence type="ECO:0000313" key="2">
    <source>
        <dbReference type="EMBL" id="CAK84988.1"/>
    </source>
</evidence>
<name>A0DPM1_PARTE</name>
<organism evidence="2 3">
    <name type="scientific">Paramecium tetraurelia</name>
    <dbReference type="NCBI Taxonomy" id="5888"/>
    <lineage>
        <taxon>Eukaryota</taxon>
        <taxon>Sar</taxon>
        <taxon>Alveolata</taxon>
        <taxon>Ciliophora</taxon>
        <taxon>Intramacronucleata</taxon>
        <taxon>Oligohymenophorea</taxon>
        <taxon>Peniculida</taxon>
        <taxon>Parameciidae</taxon>
        <taxon>Paramecium</taxon>
    </lineage>
</organism>
<accession>A0DPM1</accession>
<dbReference type="Proteomes" id="UP000000600">
    <property type="component" value="Unassembled WGS sequence"/>
</dbReference>
<keyword evidence="3" id="KW-1185">Reference proteome</keyword>
<sequence>MFSARDQLRFSRKTIQTCSIASSKPIRYATQYCGDDEYSTSNFNSDYELLRTKEKYKQKCEEIDMKKNQLHSDNLDLELRAEKLRQGENEVRYMAEILKSKIKQIQQQEQQIKENQTAFLEKFKDKELCLIEQQKLIQEKQDQLNIREQQLSIREQSLKEKESLLSEQIHYYTQFNERLKINLEELNKKEQFYIQQISNMNQTVESLMDHENHIRDLEFKLTQQIQQLKDFDNQIRIQVLNCKQQEELIDQKEQGIFKSQELINRKLLWDQKNITRQHLQQISNYMSDQNYF</sequence>
<dbReference type="InParanoid" id="A0DPM1"/>
<protein>
    <submittedName>
        <fullName evidence="2">Uncharacterized protein</fullName>
    </submittedName>
</protein>
<dbReference type="HOGENOM" id="CLU_954603_0_0_1"/>
<dbReference type="EMBL" id="CT868529">
    <property type="protein sequence ID" value="CAK84988.1"/>
    <property type="molecule type" value="Genomic_DNA"/>
</dbReference>
<reference evidence="2 3" key="1">
    <citation type="journal article" date="2006" name="Nature">
        <title>Global trends of whole-genome duplications revealed by the ciliate Paramecium tetraurelia.</title>
        <authorList>
            <consortium name="Genoscope"/>
            <person name="Aury J.-M."/>
            <person name="Jaillon O."/>
            <person name="Duret L."/>
            <person name="Noel B."/>
            <person name="Jubin C."/>
            <person name="Porcel B.M."/>
            <person name="Segurens B."/>
            <person name="Daubin V."/>
            <person name="Anthouard V."/>
            <person name="Aiach N."/>
            <person name="Arnaiz O."/>
            <person name="Billaut A."/>
            <person name="Beisson J."/>
            <person name="Blanc I."/>
            <person name="Bouhouche K."/>
            <person name="Camara F."/>
            <person name="Duharcourt S."/>
            <person name="Guigo R."/>
            <person name="Gogendeau D."/>
            <person name="Katinka M."/>
            <person name="Keller A.-M."/>
            <person name="Kissmehl R."/>
            <person name="Klotz C."/>
            <person name="Koll F."/>
            <person name="Le Moue A."/>
            <person name="Lepere C."/>
            <person name="Malinsky S."/>
            <person name="Nowacki M."/>
            <person name="Nowak J.K."/>
            <person name="Plattner H."/>
            <person name="Poulain J."/>
            <person name="Ruiz F."/>
            <person name="Serrano V."/>
            <person name="Zagulski M."/>
            <person name="Dessen P."/>
            <person name="Betermier M."/>
            <person name="Weissenbach J."/>
            <person name="Scarpelli C."/>
            <person name="Schachter V."/>
            <person name="Sperling L."/>
            <person name="Meyer E."/>
            <person name="Cohen J."/>
            <person name="Wincker P."/>
        </authorList>
    </citation>
    <scope>NUCLEOTIDE SEQUENCE [LARGE SCALE GENOMIC DNA]</scope>
    <source>
        <strain evidence="2 3">Stock d4-2</strain>
    </source>
</reference>
<keyword evidence="1" id="KW-0175">Coiled coil</keyword>
<dbReference type="KEGG" id="ptm:GSPATT00019170001"/>
<dbReference type="OMA" id="VRYMAEI"/>
<dbReference type="STRING" id="5888.A0DPM1"/>
<evidence type="ECO:0000256" key="1">
    <source>
        <dbReference type="SAM" id="Coils"/>
    </source>
</evidence>
<proteinExistence type="predicted"/>
<evidence type="ECO:0000313" key="3">
    <source>
        <dbReference type="Proteomes" id="UP000000600"/>
    </source>
</evidence>
<feature type="coiled-coil region" evidence="1">
    <location>
        <begin position="53"/>
        <end position="118"/>
    </location>
</feature>
<gene>
    <name evidence="2" type="ORF">GSPATT00019170001</name>
</gene>
<dbReference type="AlphaFoldDB" id="A0DPM1"/>